<dbReference type="RefSeq" id="WP_169385732.1">
    <property type="nucleotide sequence ID" value="NZ_JAAXLA010000135.1"/>
</dbReference>
<feature type="signal peptide" evidence="1">
    <location>
        <begin position="1"/>
        <end position="24"/>
    </location>
</feature>
<organism evidence="3 4">
    <name type="scientific">Pseudonocardia acidicola</name>
    <dbReference type="NCBI Taxonomy" id="2724939"/>
    <lineage>
        <taxon>Bacteria</taxon>
        <taxon>Bacillati</taxon>
        <taxon>Actinomycetota</taxon>
        <taxon>Actinomycetes</taxon>
        <taxon>Pseudonocardiales</taxon>
        <taxon>Pseudonocardiaceae</taxon>
        <taxon>Pseudonocardia</taxon>
    </lineage>
</organism>
<evidence type="ECO:0000259" key="2">
    <source>
        <dbReference type="Pfam" id="PF26571"/>
    </source>
</evidence>
<keyword evidence="1" id="KW-0732">Signal</keyword>
<dbReference type="InterPro" id="IPR058593">
    <property type="entry name" value="ARB_07466-like_C"/>
</dbReference>
<evidence type="ECO:0000313" key="4">
    <source>
        <dbReference type="Proteomes" id="UP000820669"/>
    </source>
</evidence>
<reference evidence="3 4" key="1">
    <citation type="submission" date="2020-04" db="EMBL/GenBank/DDBJ databases">
        <authorList>
            <person name="Klaysubun C."/>
            <person name="Duangmal K."/>
            <person name="Lipun K."/>
        </authorList>
    </citation>
    <scope>NUCLEOTIDE SEQUENCE [LARGE SCALE GENOMIC DNA]</scope>
    <source>
        <strain evidence="3 4">K10HN5</strain>
    </source>
</reference>
<proteinExistence type="predicted"/>
<feature type="domain" description="ARB-07466-like C-terminal" evidence="2">
    <location>
        <begin position="137"/>
        <end position="230"/>
    </location>
</feature>
<dbReference type="EMBL" id="JAAXLA010000135">
    <property type="protein sequence ID" value="NMI02235.1"/>
    <property type="molecule type" value="Genomic_DNA"/>
</dbReference>
<accession>A0ABX1SKX5</accession>
<dbReference type="Pfam" id="PF26571">
    <property type="entry name" value="VldE"/>
    <property type="match status" value="1"/>
</dbReference>
<dbReference type="Proteomes" id="UP000820669">
    <property type="component" value="Unassembled WGS sequence"/>
</dbReference>
<sequence length="249" mass="25181">MPSRVRRGAAVVAVAGGALSLVGAAAPDPATPTGAVDPADAGATTALRLTTDASAAEAAVPPLAEQRSLRPVAPATDVLDAAGLVKAVRLAERQAVAEAERKAAAQRAEAERKAAAAKAAAVTGSLGCTLSTAGLGPVKPWVADAAEFLGCLFGRPPMIGVASRGNASDHPSGHALDFMMRGAAGDRLAACALRNKEALGITYVIWKQRINYGSGWETMDDRGGETANHYDHVHISFATSAPGGRPAAC</sequence>
<evidence type="ECO:0000256" key="1">
    <source>
        <dbReference type="SAM" id="SignalP"/>
    </source>
</evidence>
<protein>
    <recommendedName>
        <fullName evidence="2">ARB-07466-like C-terminal domain-containing protein</fullName>
    </recommendedName>
</protein>
<keyword evidence="4" id="KW-1185">Reference proteome</keyword>
<gene>
    <name evidence="3" type="ORF">HF526_33860</name>
</gene>
<evidence type="ECO:0000313" key="3">
    <source>
        <dbReference type="EMBL" id="NMI02235.1"/>
    </source>
</evidence>
<name>A0ABX1SKX5_9PSEU</name>
<comment type="caution">
    <text evidence="3">The sequence shown here is derived from an EMBL/GenBank/DDBJ whole genome shotgun (WGS) entry which is preliminary data.</text>
</comment>
<feature type="chain" id="PRO_5046836275" description="ARB-07466-like C-terminal domain-containing protein" evidence="1">
    <location>
        <begin position="25"/>
        <end position="249"/>
    </location>
</feature>